<dbReference type="InterPro" id="IPR046341">
    <property type="entry name" value="SET_dom_sf"/>
</dbReference>
<gene>
    <name evidence="3" type="ORF">PANT1444_LOCUS18399</name>
</gene>
<proteinExistence type="predicted"/>
<feature type="chain" id="PRO_5031369494" description="SET domain-containing protein" evidence="1">
    <location>
        <begin position="19"/>
        <end position="194"/>
    </location>
</feature>
<dbReference type="InterPro" id="IPR001214">
    <property type="entry name" value="SET_dom"/>
</dbReference>
<evidence type="ECO:0000313" key="3">
    <source>
        <dbReference type="EMBL" id="CAD8506181.1"/>
    </source>
</evidence>
<keyword evidence="1" id="KW-0732">Signal</keyword>
<protein>
    <recommendedName>
        <fullName evidence="2">SET domain-containing protein</fullName>
    </recommendedName>
</protein>
<dbReference type="SUPFAM" id="SSF82199">
    <property type="entry name" value="SET domain"/>
    <property type="match status" value="1"/>
</dbReference>
<name>A0A7S0HZA7_9EUKA</name>
<dbReference type="GO" id="GO:0042799">
    <property type="term" value="F:histone H4K20 methyltransferase activity"/>
    <property type="evidence" value="ECO:0007669"/>
    <property type="project" value="TreeGrafter"/>
</dbReference>
<dbReference type="PROSITE" id="PS50280">
    <property type="entry name" value="SET"/>
    <property type="match status" value="1"/>
</dbReference>
<dbReference type="Gene3D" id="2.170.270.10">
    <property type="entry name" value="SET domain"/>
    <property type="match status" value="1"/>
</dbReference>
<feature type="domain" description="SET" evidence="2">
    <location>
        <begin position="50"/>
        <end position="172"/>
    </location>
</feature>
<feature type="signal peptide" evidence="1">
    <location>
        <begin position="1"/>
        <end position="18"/>
    </location>
</feature>
<dbReference type="Pfam" id="PF00856">
    <property type="entry name" value="SET"/>
    <property type="match status" value="1"/>
</dbReference>
<dbReference type="GO" id="GO:0006357">
    <property type="term" value="P:regulation of transcription by RNA polymerase II"/>
    <property type="evidence" value="ECO:0007669"/>
    <property type="project" value="TreeGrafter"/>
</dbReference>
<sequence>MSTLRWAPLALLLVPAASLRVPKPLVRTGNDAIWLLNCLKLRSAGCRLGTDLDLKQSGSKGQGLFAARSIEEGSLIGRYNGELLSEDEYDAKLLQMVSGQGMYVMDMGNGYILDGEDPSKSTFLRYINHSVRRANCRAEEVVDTDYSGPFAAVAVVAERDIAMGEELMFDYGEAYWDELGVARFSPQRLLIDYG</sequence>
<evidence type="ECO:0000259" key="2">
    <source>
        <dbReference type="PROSITE" id="PS50280"/>
    </source>
</evidence>
<evidence type="ECO:0000256" key="1">
    <source>
        <dbReference type="SAM" id="SignalP"/>
    </source>
</evidence>
<dbReference type="PANTHER" id="PTHR46167:SF1">
    <property type="entry name" value="N-LYSINE METHYLTRANSFERASE KMT5A"/>
    <property type="match status" value="1"/>
</dbReference>
<reference evidence="3" key="1">
    <citation type="submission" date="2021-01" db="EMBL/GenBank/DDBJ databases">
        <authorList>
            <person name="Corre E."/>
            <person name="Pelletier E."/>
            <person name="Niang G."/>
            <person name="Scheremetjew M."/>
            <person name="Finn R."/>
            <person name="Kale V."/>
            <person name="Holt S."/>
            <person name="Cochrane G."/>
            <person name="Meng A."/>
            <person name="Brown T."/>
            <person name="Cohen L."/>
        </authorList>
    </citation>
    <scope>NUCLEOTIDE SEQUENCE</scope>
    <source>
        <strain evidence="3">CCMP1374</strain>
    </source>
</reference>
<dbReference type="SMART" id="SM00317">
    <property type="entry name" value="SET"/>
    <property type="match status" value="1"/>
</dbReference>
<dbReference type="AlphaFoldDB" id="A0A7S0HZA7"/>
<organism evidence="3">
    <name type="scientific">Phaeocystis antarctica</name>
    <dbReference type="NCBI Taxonomy" id="33657"/>
    <lineage>
        <taxon>Eukaryota</taxon>
        <taxon>Haptista</taxon>
        <taxon>Haptophyta</taxon>
        <taxon>Prymnesiophyceae</taxon>
        <taxon>Phaeocystales</taxon>
        <taxon>Phaeocystaceae</taxon>
        <taxon>Phaeocystis</taxon>
    </lineage>
</organism>
<dbReference type="GO" id="GO:0005700">
    <property type="term" value="C:polytene chromosome"/>
    <property type="evidence" value="ECO:0007669"/>
    <property type="project" value="TreeGrafter"/>
</dbReference>
<accession>A0A7S0HZA7</accession>
<dbReference type="GO" id="GO:0005634">
    <property type="term" value="C:nucleus"/>
    <property type="evidence" value="ECO:0007669"/>
    <property type="project" value="TreeGrafter"/>
</dbReference>
<dbReference type="InterPro" id="IPR051760">
    <property type="entry name" value="KMT5A"/>
</dbReference>
<dbReference type="PANTHER" id="PTHR46167">
    <property type="entry name" value="N-LYSINE METHYLTRANSFERASE KMT5A"/>
    <property type="match status" value="1"/>
</dbReference>
<dbReference type="EMBL" id="HBEP01032608">
    <property type="protein sequence ID" value="CAD8506181.1"/>
    <property type="molecule type" value="Transcribed_RNA"/>
</dbReference>